<comment type="caution">
    <text evidence="3">The sequence shown here is derived from an EMBL/GenBank/DDBJ whole genome shotgun (WGS) entry which is preliminary data.</text>
</comment>
<feature type="non-terminal residue" evidence="3">
    <location>
        <position position="223"/>
    </location>
</feature>
<feature type="transmembrane region" description="Helical" evidence="1">
    <location>
        <begin position="12"/>
        <end position="36"/>
    </location>
</feature>
<dbReference type="InterPro" id="IPR058781">
    <property type="entry name" value="HH_AprE-like"/>
</dbReference>
<dbReference type="EMBL" id="LAZR01037989">
    <property type="protein sequence ID" value="KKL20723.1"/>
    <property type="molecule type" value="Genomic_DNA"/>
</dbReference>
<keyword evidence="1" id="KW-0812">Transmembrane</keyword>
<keyword evidence="1" id="KW-1133">Transmembrane helix</keyword>
<protein>
    <recommendedName>
        <fullName evidence="2">AprE-like long alpha-helical hairpin domain-containing protein</fullName>
    </recommendedName>
</protein>
<gene>
    <name evidence="3" type="ORF">LCGC14_2452620</name>
</gene>
<name>A0A0F9E9M3_9ZZZZ</name>
<dbReference type="PANTHER" id="PTHR30386">
    <property type="entry name" value="MEMBRANE FUSION SUBUNIT OF EMRAB-TOLC MULTIDRUG EFFLUX PUMP"/>
    <property type="match status" value="1"/>
</dbReference>
<feature type="domain" description="AprE-like long alpha-helical hairpin" evidence="2">
    <location>
        <begin position="93"/>
        <end position="223"/>
    </location>
</feature>
<keyword evidence="1" id="KW-0472">Membrane</keyword>
<evidence type="ECO:0000259" key="2">
    <source>
        <dbReference type="Pfam" id="PF25994"/>
    </source>
</evidence>
<dbReference type="InterPro" id="IPR050739">
    <property type="entry name" value="MFP"/>
</dbReference>
<dbReference type="AlphaFoldDB" id="A0A0F9E9M3"/>
<dbReference type="PRINTS" id="PR01490">
    <property type="entry name" value="RTXTOXIND"/>
</dbReference>
<evidence type="ECO:0000256" key="1">
    <source>
        <dbReference type="SAM" id="Phobius"/>
    </source>
</evidence>
<accession>A0A0F9E9M3</accession>
<sequence>MHAPKLLKPETSLRGLITVAGLSIFLLIGVVGGWAATTEISGAVIASGRVDVAGKPKVVQSLDGGVLSELAVRNGDTVQAGQIIARLDPTFLQINLEMARTRLVDVLSQHARLEAESTDAKEISFDFPSLPFEVTQPEKIKAIAGQQAIFATRAKIRNGLRERMESNVNAIGTQTKGITEQVEALEQQIMYLDKDLQSAVALVAKGLSRQTQLTQIRRQRAAL</sequence>
<dbReference type="PANTHER" id="PTHR30386:SF17">
    <property type="entry name" value="ALKALINE PROTEASE SECRETION PROTEIN APRE"/>
    <property type="match status" value="1"/>
</dbReference>
<reference evidence="3" key="1">
    <citation type="journal article" date="2015" name="Nature">
        <title>Complex archaea that bridge the gap between prokaryotes and eukaryotes.</title>
        <authorList>
            <person name="Spang A."/>
            <person name="Saw J.H."/>
            <person name="Jorgensen S.L."/>
            <person name="Zaremba-Niedzwiedzka K."/>
            <person name="Martijn J."/>
            <person name="Lind A.E."/>
            <person name="van Eijk R."/>
            <person name="Schleper C."/>
            <person name="Guy L."/>
            <person name="Ettema T.J."/>
        </authorList>
    </citation>
    <scope>NUCLEOTIDE SEQUENCE</scope>
</reference>
<dbReference type="Pfam" id="PF25994">
    <property type="entry name" value="HH_AprE"/>
    <property type="match status" value="1"/>
</dbReference>
<organism evidence="3">
    <name type="scientific">marine sediment metagenome</name>
    <dbReference type="NCBI Taxonomy" id="412755"/>
    <lineage>
        <taxon>unclassified sequences</taxon>
        <taxon>metagenomes</taxon>
        <taxon>ecological metagenomes</taxon>
    </lineage>
</organism>
<evidence type="ECO:0000313" key="3">
    <source>
        <dbReference type="EMBL" id="KKL20723.1"/>
    </source>
</evidence>
<proteinExistence type="predicted"/>
<dbReference type="Gene3D" id="2.40.50.100">
    <property type="match status" value="1"/>
</dbReference>